<organism evidence="2">
    <name type="scientific">marine sediment metagenome</name>
    <dbReference type="NCBI Taxonomy" id="412755"/>
    <lineage>
        <taxon>unclassified sequences</taxon>
        <taxon>metagenomes</taxon>
        <taxon>ecological metagenomes</taxon>
    </lineage>
</organism>
<dbReference type="AlphaFoldDB" id="X1VPZ3"/>
<dbReference type="PANTHER" id="PTHR46401">
    <property type="entry name" value="GLYCOSYLTRANSFERASE WBBK-RELATED"/>
    <property type="match status" value="1"/>
</dbReference>
<dbReference type="EMBL" id="BARW01038360">
    <property type="protein sequence ID" value="GAJ22217.1"/>
    <property type="molecule type" value="Genomic_DNA"/>
</dbReference>
<gene>
    <name evidence="2" type="ORF">S12H4_58902</name>
</gene>
<dbReference type="SUPFAM" id="SSF53756">
    <property type="entry name" value="UDP-Glycosyltransferase/glycogen phosphorylase"/>
    <property type="match status" value="1"/>
</dbReference>
<dbReference type="Pfam" id="PF13692">
    <property type="entry name" value="Glyco_trans_1_4"/>
    <property type="match status" value="1"/>
</dbReference>
<protein>
    <submittedName>
        <fullName evidence="2">Uncharacterized protein</fullName>
    </submittedName>
</protein>
<dbReference type="GO" id="GO:0009103">
    <property type="term" value="P:lipopolysaccharide biosynthetic process"/>
    <property type="evidence" value="ECO:0007669"/>
    <property type="project" value="TreeGrafter"/>
</dbReference>
<sequence length="107" mass="11986">HKFKELPEKDLLYLYNTASCLIFPSLYEGYGLPVVEAMACGCPVVCSDRTAIPESAGGAALLCGSDEEEWIKAIMKIINDDGQKIKFNNEYLIFFIAFWQLPQGYLP</sequence>
<accession>X1VPZ3</accession>
<dbReference type="Gene3D" id="3.40.50.2000">
    <property type="entry name" value="Glycogen Phosphorylase B"/>
    <property type="match status" value="1"/>
</dbReference>
<name>X1VPZ3_9ZZZZ</name>
<dbReference type="PANTHER" id="PTHR46401:SF2">
    <property type="entry name" value="GLYCOSYLTRANSFERASE WBBK-RELATED"/>
    <property type="match status" value="1"/>
</dbReference>
<proteinExistence type="predicted"/>
<keyword evidence="1" id="KW-0808">Transferase</keyword>
<comment type="caution">
    <text evidence="2">The sequence shown here is derived from an EMBL/GenBank/DDBJ whole genome shotgun (WGS) entry which is preliminary data.</text>
</comment>
<feature type="non-terminal residue" evidence="2">
    <location>
        <position position="1"/>
    </location>
</feature>
<dbReference type="GO" id="GO:0016757">
    <property type="term" value="F:glycosyltransferase activity"/>
    <property type="evidence" value="ECO:0007669"/>
    <property type="project" value="TreeGrafter"/>
</dbReference>
<evidence type="ECO:0000256" key="1">
    <source>
        <dbReference type="ARBA" id="ARBA00022679"/>
    </source>
</evidence>
<reference evidence="2" key="1">
    <citation type="journal article" date="2014" name="Front. Microbiol.">
        <title>High frequency of phylogenetically diverse reductive dehalogenase-homologous genes in deep subseafloor sedimentary metagenomes.</title>
        <authorList>
            <person name="Kawai M."/>
            <person name="Futagami T."/>
            <person name="Toyoda A."/>
            <person name="Takaki Y."/>
            <person name="Nishi S."/>
            <person name="Hori S."/>
            <person name="Arai W."/>
            <person name="Tsubouchi T."/>
            <person name="Morono Y."/>
            <person name="Uchiyama I."/>
            <person name="Ito T."/>
            <person name="Fujiyama A."/>
            <person name="Inagaki F."/>
            <person name="Takami H."/>
        </authorList>
    </citation>
    <scope>NUCLEOTIDE SEQUENCE</scope>
    <source>
        <strain evidence="2">Expedition CK06-06</strain>
    </source>
</reference>
<evidence type="ECO:0000313" key="2">
    <source>
        <dbReference type="EMBL" id="GAJ22217.1"/>
    </source>
</evidence>